<dbReference type="Proteomes" id="UP000184516">
    <property type="component" value="Unassembled WGS sequence"/>
</dbReference>
<dbReference type="EMBL" id="FQWB01000025">
    <property type="protein sequence ID" value="SHH09537.1"/>
    <property type="molecule type" value="Genomic_DNA"/>
</dbReference>
<dbReference type="STRING" id="468056.SAMN05443549_1251"/>
<feature type="domain" description="Integrase catalytic" evidence="1">
    <location>
        <begin position="114"/>
        <end position="297"/>
    </location>
</feature>
<gene>
    <name evidence="2" type="ORF">SAMN05443549_1251</name>
</gene>
<dbReference type="Pfam" id="PF13565">
    <property type="entry name" value="HTH_32"/>
    <property type="match status" value="1"/>
</dbReference>
<dbReference type="Pfam" id="PF00665">
    <property type="entry name" value="rve"/>
    <property type="match status" value="1"/>
</dbReference>
<evidence type="ECO:0000313" key="3">
    <source>
        <dbReference type="Proteomes" id="UP000184516"/>
    </source>
</evidence>
<dbReference type="InterPro" id="IPR012337">
    <property type="entry name" value="RNaseH-like_sf"/>
</dbReference>
<dbReference type="GO" id="GO:0015074">
    <property type="term" value="P:DNA integration"/>
    <property type="evidence" value="ECO:0007669"/>
    <property type="project" value="InterPro"/>
</dbReference>
<keyword evidence="2" id="KW-0371">Homeobox</keyword>
<keyword evidence="3" id="KW-1185">Reference proteome</keyword>
<evidence type="ECO:0000313" key="2">
    <source>
        <dbReference type="EMBL" id="SHH09537.1"/>
    </source>
</evidence>
<dbReference type="InterPro" id="IPR036397">
    <property type="entry name" value="RNaseH_sf"/>
</dbReference>
<accession>A0A1M5Q5L8</accession>
<proteinExistence type="predicted"/>
<dbReference type="GO" id="GO:0003677">
    <property type="term" value="F:DNA binding"/>
    <property type="evidence" value="ECO:0007669"/>
    <property type="project" value="UniProtKB-KW"/>
</dbReference>
<dbReference type="Gene3D" id="3.30.420.10">
    <property type="entry name" value="Ribonuclease H-like superfamily/Ribonuclease H"/>
    <property type="match status" value="1"/>
</dbReference>
<name>A0A1M5Q5L8_9FLAO</name>
<dbReference type="InterPro" id="IPR001584">
    <property type="entry name" value="Integrase_cat-core"/>
</dbReference>
<dbReference type="InterPro" id="IPR009057">
    <property type="entry name" value="Homeodomain-like_sf"/>
</dbReference>
<dbReference type="Gene3D" id="1.10.10.10">
    <property type="entry name" value="Winged helix-like DNA-binding domain superfamily/Winged helix DNA-binding domain"/>
    <property type="match status" value="1"/>
</dbReference>
<dbReference type="SUPFAM" id="SSF53098">
    <property type="entry name" value="Ribonuclease H-like"/>
    <property type="match status" value="1"/>
</dbReference>
<dbReference type="PANTHER" id="PTHR46889">
    <property type="entry name" value="TRANSPOSASE INSF FOR INSERTION SEQUENCE IS3B-RELATED"/>
    <property type="match status" value="1"/>
</dbReference>
<keyword evidence="2" id="KW-0238">DNA-binding</keyword>
<protein>
    <submittedName>
        <fullName evidence="2">Homeodomain-like domain-containing protein</fullName>
    </submittedName>
</protein>
<dbReference type="InterPro" id="IPR050900">
    <property type="entry name" value="Transposase_IS3/IS150/IS904"/>
</dbReference>
<reference evidence="3" key="1">
    <citation type="submission" date="2016-11" db="EMBL/GenBank/DDBJ databases">
        <authorList>
            <person name="Varghese N."/>
            <person name="Submissions S."/>
        </authorList>
    </citation>
    <scope>NUCLEOTIDE SEQUENCE [LARGE SCALE GENOMIC DNA]</scope>
    <source>
        <strain evidence="3">DSM 19978</strain>
    </source>
</reference>
<dbReference type="SUPFAM" id="SSF46689">
    <property type="entry name" value="Homeodomain-like"/>
    <property type="match status" value="1"/>
</dbReference>
<dbReference type="InterPro" id="IPR036388">
    <property type="entry name" value="WH-like_DNA-bd_sf"/>
</dbReference>
<dbReference type="InterPro" id="IPR048020">
    <property type="entry name" value="Transpos_IS3"/>
</dbReference>
<dbReference type="NCBIfam" id="NF033516">
    <property type="entry name" value="transpos_IS3"/>
    <property type="match status" value="1"/>
</dbReference>
<dbReference type="PROSITE" id="PS50994">
    <property type="entry name" value="INTEGRASE"/>
    <property type="match status" value="1"/>
</dbReference>
<dbReference type="PANTHER" id="PTHR46889:SF4">
    <property type="entry name" value="TRANSPOSASE INSO FOR INSERTION SEQUENCE ELEMENT IS911B-RELATED"/>
    <property type="match status" value="1"/>
</dbReference>
<sequence>MRLTVSEKQEIIHMVVRSEIGVNRTLREIGLNKSTFYNWYHAYSEKGVEGLLPSKRCSNRQWNSIPQEQKNLVVKLALDYPDLSSRELAYKITDEQQVFISESSVYRILKSRGLITAPAHIFLSAADEFTDKTGFVHQMWQTDFTYFKILGWGWYYLSTVLDDYSRYIVHWELCVNMKADDVKRTVDKAIIKAKLVTKQKPRLLSDNGSCYIATELKSYLKDNYQMEQVHGRPNHPQTQGKIERYHRTMKNVVKLDNYFAPEELENALEKFVYRYNNERYHESLNNLTPADVYYGRGDQILKERERLKKISILNRRKEYQKFKNSTNKEKHLSLN</sequence>
<dbReference type="AlphaFoldDB" id="A0A1M5Q5L8"/>
<organism evidence="2 3">
    <name type="scientific">Flavobacterium fluvii</name>
    <dbReference type="NCBI Taxonomy" id="468056"/>
    <lineage>
        <taxon>Bacteria</taxon>
        <taxon>Pseudomonadati</taxon>
        <taxon>Bacteroidota</taxon>
        <taxon>Flavobacteriia</taxon>
        <taxon>Flavobacteriales</taxon>
        <taxon>Flavobacteriaceae</taxon>
        <taxon>Flavobacterium</taxon>
    </lineage>
</organism>
<evidence type="ECO:0000259" key="1">
    <source>
        <dbReference type="PROSITE" id="PS50994"/>
    </source>
</evidence>